<sequence length="144" mass="15471">MGVINTRLEIAMKSILLASAILLGINNAVSAASLDELQGAWAEDGFDCDQTFRMSGNTIDYIDRGGSQDTGVIIRGSSIEGPDATCTAKQIKRDGDVMTVLLACSSHIMSGNVATSFRLLGDGHFEHFENAFPEIAVSYKRCHK</sequence>
<dbReference type="EMBL" id="JRFJ01000003">
    <property type="protein sequence ID" value="KHJ54520.1"/>
    <property type="molecule type" value="Genomic_DNA"/>
</dbReference>
<evidence type="ECO:0000313" key="3">
    <source>
        <dbReference type="Proteomes" id="UP000030826"/>
    </source>
</evidence>
<dbReference type="OrthoDB" id="8231111at2"/>
<dbReference type="STRING" id="370622.LA66_13875"/>
<keyword evidence="1" id="KW-0732">Signal</keyword>
<reference evidence="2 3" key="1">
    <citation type="submission" date="2014-09" db="EMBL/GenBank/DDBJ databases">
        <title>Isolation and characterization of Aurantimonas altamirensis ON-56566 from clinical sample following a dog bite.</title>
        <authorList>
            <person name="Eshaghi A."/>
            <person name="Li A."/>
            <person name="Shahinas D."/>
            <person name="Bahn P."/>
            <person name="Kus J.V."/>
            <person name="Patel S.N."/>
        </authorList>
    </citation>
    <scope>NUCLEOTIDE SEQUENCE [LARGE SCALE GENOMIC DNA]</scope>
    <source>
        <strain evidence="2 3">ON-56566</strain>
    </source>
</reference>
<gene>
    <name evidence="2" type="ORF">LA66_13875</name>
</gene>
<organism evidence="2 3">
    <name type="scientific">Aureimonas altamirensis</name>
    <dbReference type="NCBI Taxonomy" id="370622"/>
    <lineage>
        <taxon>Bacteria</taxon>
        <taxon>Pseudomonadati</taxon>
        <taxon>Pseudomonadota</taxon>
        <taxon>Alphaproteobacteria</taxon>
        <taxon>Hyphomicrobiales</taxon>
        <taxon>Aurantimonadaceae</taxon>
        <taxon>Aureimonas</taxon>
    </lineage>
</organism>
<feature type="chain" id="PRO_5002080457" evidence="1">
    <location>
        <begin position="32"/>
        <end position="144"/>
    </location>
</feature>
<protein>
    <submittedName>
        <fullName evidence="2">Uncharacterized protein</fullName>
    </submittedName>
</protein>
<proteinExistence type="predicted"/>
<comment type="caution">
    <text evidence="2">The sequence shown here is derived from an EMBL/GenBank/DDBJ whole genome shotgun (WGS) entry which is preliminary data.</text>
</comment>
<evidence type="ECO:0000313" key="2">
    <source>
        <dbReference type="EMBL" id="KHJ54520.1"/>
    </source>
</evidence>
<dbReference type="RefSeq" id="WP_039194130.1">
    <property type="nucleotide sequence ID" value="NZ_JRFJ01000003.1"/>
</dbReference>
<evidence type="ECO:0000256" key="1">
    <source>
        <dbReference type="SAM" id="SignalP"/>
    </source>
</evidence>
<name>A0A0B1Q6Q1_9HYPH</name>
<feature type="signal peptide" evidence="1">
    <location>
        <begin position="1"/>
        <end position="31"/>
    </location>
</feature>
<dbReference type="AlphaFoldDB" id="A0A0B1Q6Q1"/>
<dbReference type="Proteomes" id="UP000030826">
    <property type="component" value="Unassembled WGS sequence"/>
</dbReference>
<accession>A0A0B1Q6Q1</accession>